<dbReference type="RefSeq" id="XP_033364057.1">
    <property type="nucleotide sequence ID" value="XM_033508166.1"/>
</dbReference>
<reference evidence="3" key="1">
    <citation type="submission" date="2025-08" db="UniProtKB">
        <authorList>
            <consortium name="RefSeq"/>
        </authorList>
    </citation>
    <scope>IDENTIFICATION</scope>
    <source>
        <tissue evidence="3">Muscle</tissue>
    </source>
</reference>
<evidence type="ECO:0000313" key="2">
    <source>
        <dbReference type="Proteomes" id="UP000504631"/>
    </source>
</evidence>
<protein>
    <submittedName>
        <fullName evidence="3">Uncharacterized protein LOC117241900</fullName>
    </submittedName>
</protein>
<feature type="compositionally biased region" description="Polar residues" evidence="1">
    <location>
        <begin position="105"/>
        <end position="117"/>
    </location>
</feature>
<evidence type="ECO:0000313" key="3">
    <source>
        <dbReference type="RefSeq" id="XP_033364057.1"/>
    </source>
</evidence>
<evidence type="ECO:0000256" key="1">
    <source>
        <dbReference type="SAM" id="MobiDB-lite"/>
    </source>
</evidence>
<dbReference type="AlphaFoldDB" id="A0A6J3LFC5"/>
<proteinExistence type="predicted"/>
<feature type="compositionally biased region" description="Polar residues" evidence="1">
    <location>
        <begin position="78"/>
        <end position="87"/>
    </location>
</feature>
<dbReference type="Proteomes" id="UP000504631">
    <property type="component" value="Unplaced"/>
</dbReference>
<dbReference type="GeneID" id="117241900"/>
<sequence length="125" mass="14277">MQEECCWFATQSRCSRISDDVVNCTAFLDCSHHARNKEWYCQNKTMTHPSEVLRQRENYDSFVNERGDGGYVIIGTSADGNRNNSSSTEDDEYANETRKQMTLKLENTGTPKRSSFTSEKDDGNV</sequence>
<gene>
    <name evidence="3" type="primary">LOC117241900</name>
</gene>
<organism evidence="2 3">
    <name type="scientific">Bombus vosnesenskii</name>
    <dbReference type="NCBI Taxonomy" id="207650"/>
    <lineage>
        <taxon>Eukaryota</taxon>
        <taxon>Metazoa</taxon>
        <taxon>Ecdysozoa</taxon>
        <taxon>Arthropoda</taxon>
        <taxon>Hexapoda</taxon>
        <taxon>Insecta</taxon>
        <taxon>Pterygota</taxon>
        <taxon>Neoptera</taxon>
        <taxon>Endopterygota</taxon>
        <taxon>Hymenoptera</taxon>
        <taxon>Apocrita</taxon>
        <taxon>Aculeata</taxon>
        <taxon>Apoidea</taxon>
        <taxon>Anthophila</taxon>
        <taxon>Apidae</taxon>
        <taxon>Bombus</taxon>
        <taxon>Pyrobombus</taxon>
    </lineage>
</organism>
<keyword evidence="2" id="KW-1185">Reference proteome</keyword>
<name>A0A6J3LFC5_9HYME</name>
<feature type="region of interest" description="Disordered" evidence="1">
    <location>
        <begin position="75"/>
        <end position="125"/>
    </location>
</feature>
<dbReference type="KEGG" id="bvk:117241900"/>
<accession>A0A6J3LFC5</accession>